<dbReference type="InterPro" id="IPR011660">
    <property type="entry name" value="VapB-like"/>
</dbReference>
<gene>
    <name evidence="2" type="ORF">J5A53_14435</name>
</gene>
<dbReference type="Pfam" id="PF07704">
    <property type="entry name" value="PSK_trans_fac"/>
    <property type="match status" value="1"/>
</dbReference>
<evidence type="ECO:0000313" key="3">
    <source>
        <dbReference type="Proteomes" id="UP000677180"/>
    </source>
</evidence>
<sequence length="80" mass="9174">MTPLIIDDPRVRAMVDHLAKQRGVTATEVIRDAVEQQLTKDEQRRLDRLAAIEELQAEAAPYRHLFLTDDDIHDEDGLPK</sequence>
<evidence type="ECO:0000256" key="1">
    <source>
        <dbReference type="ARBA" id="ARBA00022649"/>
    </source>
</evidence>
<dbReference type="AlphaFoldDB" id="A0AB37HVJ2"/>
<reference evidence="2" key="1">
    <citation type="submission" date="2021-03" db="EMBL/GenBank/DDBJ databases">
        <title>Human Oral Microbial Genomes.</title>
        <authorList>
            <person name="Johnston C.D."/>
            <person name="Chen T."/>
            <person name="Dewhirst F.E."/>
        </authorList>
    </citation>
    <scope>NUCLEOTIDE SEQUENCE</scope>
    <source>
        <strain evidence="2">F0714</strain>
    </source>
</reference>
<organism evidence="2 3">
    <name type="scientific">Arachnia propionica</name>
    <dbReference type="NCBI Taxonomy" id="1750"/>
    <lineage>
        <taxon>Bacteria</taxon>
        <taxon>Bacillati</taxon>
        <taxon>Actinomycetota</taxon>
        <taxon>Actinomycetes</taxon>
        <taxon>Propionibacteriales</taxon>
        <taxon>Propionibacteriaceae</taxon>
        <taxon>Arachnia</taxon>
    </lineage>
</organism>
<evidence type="ECO:0000313" key="2">
    <source>
        <dbReference type="EMBL" id="QUC10933.1"/>
    </source>
</evidence>
<keyword evidence="1" id="KW-1277">Toxin-antitoxin system</keyword>
<dbReference type="CDD" id="cd21631">
    <property type="entry name" value="RHH_CopG_NikR-like"/>
    <property type="match status" value="1"/>
</dbReference>
<proteinExistence type="predicted"/>
<protein>
    <submittedName>
        <fullName evidence="2">Type II toxin-antitoxin system VapB family antitoxin</fullName>
    </submittedName>
</protein>
<name>A0AB37HVJ2_9ACTN</name>
<dbReference type="Proteomes" id="UP000677180">
    <property type="component" value="Chromosome"/>
</dbReference>
<accession>A0AB37HVJ2</accession>
<dbReference type="RefSeq" id="WP_014845389.1">
    <property type="nucleotide sequence ID" value="NZ_CP040007.1"/>
</dbReference>
<dbReference type="EMBL" id="CP072385">
    <property type="protein sequence ID" value="QUC10933.1"/>
    <property type="molecule type" value="Genomic_DNA"/>
</dbReference>